<dbReference type="EMBL" id="KK120922">
    <property type="protein sequence ID" value="KFM79376.1"/>
    <property type="molecule type" value="Genomic_DNA"/>
</dbReference>
<feature type="non-terminal residue" evidence="2">
    <location>
        <position position="76"/>
    </location>
</feature>
<evidence type="ECO:0000313" key="3">
    <source>
        <dbReference type="Proteomes" id="UP000054359"/>
    </source>
</evidence>
<protein>
    <submittedName>
        <fullName evidence="2">Uncharacterized protein</fullName>
    </submittedName>
</protein>
<proteinExistence type="predicted"/>
<name>A0A087UPT7_STEMI</name>
<organism evidence="2 3">
    <name type="scientific">Stegodyphus mimosarum</name>
    <name type="common">African social velvet spider</name>
    <dbReference type="NCBI Taxonomy" id="407821"/>
    <lineage>
        <taxon>Eukaryota</taxon>
        <taxon>Metazoa</taxon>
        <taxon>Ecdysozoa</taxon>
        <taxon>Arthropoda</taxon>
        <taxon>Chelicerata</taxon>
        <taxon>Arachnida</taxon>
        <taxon>Araneae</taxon>
        <taxon>Araneomorphae</taxon>
        <taxon>Entelegynae</taxon>
        <taxon>Eresoidea</taxon>
        <taxon>Eresidae</taxon>
        <taxon>Stegodyphus</taxon>
    </lineage>
</organism>
<feature type="chain" id="PRO_5001830804" evidence="1">
    <location>
        <begin position="27"/>
        <end position="76"/>
    </location>
</feature>
<gene>
    <name evidence="2" type="ORF">X975_21637</name>
</gene>
<keyword evidence="1" id="KW-0732">Signal</keyword>
<evidence type="ECO:0000256" key="1">
    <source>
        <dbReference type="SAM" id="SignalP"/>
    </source>
</evidence>
<dbReference type="AlphaFoldDB" id="A0A087UPT7"/>
<accession>A0A087UPT7</accession>
<sequence length="76" mass="7461">TGKMHCNTRVFFAIFIAVTLLGVCFGQGGGGGGGGGGGMGGKGNKHGGGSRIIEMLAAGMVAKMLSEMQHGGCHHG</sequence>
<dbReference type="Proteomes" id="UP000054359">
    <property type="component" value="Unassembled WGS sequence"/>
</dbReference>
<reference evidence="2 3" key="1">
    <citation type="submission" date="2013-11" db="EMBL/GenBank/DDBJ databases">
        <title>Genome sequencing of Stegodyphus mimosarum.</title>
        <authorList>
            <person name="Bechsgaard J."/>
        </authorList>
    </citation>
    <scope>NUCLEOTIDE SEQUENCE [LARGE SCALE GENOMIC DNA]</scope>
</reference>
<feature type="signal peptide" evidence="1">
    <location>
        <begin position="1"/>
        <end position="26"/>
    </location>
</feature>
<keyword evidence="3" id="KW-1185">Reference proteome</keyword>
<evidence type="ECO:0000313" key="2">
    <source>
        <dbReference type="EMBL" id="KFM79376.1"/>
    </source>
</evidence>
<feature type="non-terminal residue" evidence="2">
    <location>
        <position position="1"/>
    </location>
</feature>